<feature type="transmembrane region" description="Helical" evidence="1">
    <location>
        <begin position="345"/>
        <end position="362"/>
    </location>
</feature>
<feature type="transmembrane region" description="Helical" evidence="1">
    <location>
        <begin position="20"/>
        <end position="40"/>
    </location>
</feature>
<dbReference type="RefSeq" id="WP_168069020.1">
    <property type="nucleotide sequence ID" value="NZ_JAATJC010000001.1"/>
</dbReference>
<reference evidence="2 3" key="1">
    <citation type="submission" date="2020-03" db="EMBL/GenBank/DDBJ databases">
        <title>Genomic Encyclopedia of Type Strains, Phase IV (KMG-IV): sequencing the most valuable type-strain genomes for metagenomic binning, comparative biology and taxonomic classification.</title>
        <authorList>
            <person name="Goeker M."/>
        </authorList>
    </citation>
    <scope>NUCLEOTIDE SEQUENCE [LARGE SCALE GENOMIC DNA]</scope>
    <source>
        <strain evidence="2 3">DSM 16846</strain>
    </source>
</reference>
<keyword evidence="1" id="KW-1133">Transmembrane helix</keyword>
<evidence type="ECO:0008006" key="4">
    <source>
        <dbReference type="Google" id="ProtNLM"/>
    </source>
</evidence>
<keyword evidence="1" id="KW-0472">Membrane</keyword>
<protein>
    <recommendedName>
        <fullName evidence="4">Glycosyltransferase RgtA/B/C/D-like domain-containing protein</fullName>
    </recommendedName>
</protein>
<organism evidence="2 3">
    <name type="scientific">Sphingomonas kaistensis</name>
    <dbReference type="NCBI Taxonomy" id="298708"/>
    <lineage>
        <taxon>Bacteria</taxon>
        <taxon>Pseudomonadati</taxon>
        <taxon>Pseudomonadota</taxon>
        <taxon>Alphaproteobacteria</taxon>
        <taxon>Sphingomonadales</taxon>
        <taxon>Sphingomonadaceae</taxon>
        <taxon>Sphingomonas</taxon>
    </lineage>
</organism>
<evidence type="ECO:0000313" key="3">
    <source>
        <dbReference type="Proteomes" id="UP000558192"/>
    </source>
</evidence>
<feature type="transmembrane region" description="Helical" evidence="1">
    <location>
        <begin position="97"/>
        <end position="118"/>
    </location>
</feature>
<gene>
    <name evidence="2" type="ORF">GGQ97_001855</name>
</gene>
<feature type="transmembrane region" description="Helical" evidence="1">
    <location>
        <begin position="253"/>
        <end position="278"/>
    </location>
</feature>
<dbReference type="EMBL" id="JAATJC010000001">
    <property type="protein sequence ID" value="NJC06062.1"/>
    <property type="molecule type" value="Genomic_DNA"/>
</dbReference>
<dbReference type="Proteomes" id="UP000558192">
    <property type="component" value="Unassembled WGS sequence"/>
</dbReference>
<feature type="transmembrane region" description="Helical" evidence="1">
    <location>
        <begin position="183"/>
        <end position="202"/>
    </location>
</feature>
<evidence type="ECO:0000256" key="1">
    <source>
        <dbReference type="SAM" id="Phobius"/>
    </source>
</evidence>
<dbReference type="AlphaFoldDB" id="A0A7X5Y7P7"/>
<name>A0A7X5Y7P7_9SPHN</name>
<evidence type="ECO:0000313" key="2">
    <source>
        <dbReference type="EMBL" id="NJC06062.1"/>
    </source>
</evidence>
<feature type="transmembrane region" description="Helical" evidence="1">
    <location>
        <begin position="214"/>
        <end position="232"/>
    </location>
</feature>
<keyword evidence="1" id="KW-0812">Transmembrane</keyword>
<feature type="transmembrane region" description="Helical" evidence="1">
    <location>
        <begin position="284"/>
        <end position="303"/>
    </location>
</feature>
<comment type="caution">
    <text evidence="2">The sequence shown here is derived from an EMBL/GenBank/DDBJ whole genome shotgun (WGS) entry which is preliminary data.</text>
</comment>
<keyword evidence="3" id="KW-1185">Reference proteome</keyword>
<sequence>MTRITAIQSTAGPAREWLRLGLPALLVFGLLVAFRLPLAWSEGRFQDEEATVFLASAWHFPSEALFRPFGGYLNLAANASTLALATLVRSGTLPLEYAPYFTMIVGLLSQLVPAILIMKSRSPWLADLRVRLVALLILVLMPTTEEVFLNAMHVQFHLALAVGLIAALEAGNGRLRKVFEGSILFLAPLCGPAAIVFLPLFALRGLVERDRRRFWQFAILASGAAIQMLLFYHSTPLRGVPFDPLNLAAAMFIRLPVLLFSGLTGADFFGFAAAVGLVKGGPNLWVLGTLSVFVFAALFAATLKARDDAFWLFAAAVGVASVSLGFGIVTGAAFAPFFALAGPRYNYIPLVMLSLCFLCLATRADAAERRTPRMLVGLLLFVGVVHYLRPTDIYAEGPSWRKEVAAWRADPQHLLLVWPEWKTDLSPRAIRCDQSFKPTDYIPRYCEQGWLTSFGVWFGPKLDAKN</sequence>
<accession>A0A7X5Y7P7</accession>
<proteinExistence type="predicted"/>
<feature type="transmembrane region" description="Helical" evidence="1">
    <location>
        <begin position="154"/>
        <end position="171"/>
    </location>
</feature>
<feature type="transmembrane region" description="Helical" evidence="1">
    <location>
        <begin position="310"/>
        <end position="339"/>
    </location>
</feature>